<dbReference type="EMBL" id="JBHTGL010000008">
    <property type="protein sequence ID" value="MFD0626852.1"/>
    <property type="molecule type" value="Genomic_DNA"/>
</dbReference>
<protein>
    <submittedName>
        <fullName evidence="1">Uncharacterized protein</fullName>
    </submittedName>
</protein>
<accession>A0ABW2WZ79</accession>
<proteinExistence type="predicted"/>
<name>A0ABW2WZ79_9ACTN</name>
<gene>
    <name evidence="1" type="ORF">ACFQ2K_33315</name>
</gene>
<evidence type="ECO:0000313" key="1">
    <source>
        <dbReference type="EMBL" id="MFD0626852.1"/>
    </source>
</evidence>
<evidence type="ECO:0000313" key="2">
    <source>
        <dbReference type="Proteomes" id="UP001596915"/>
    </source>
</evidence>
<organism evidence="1 2">
    <name type="scientific">Streptomyces sanglieri</name>
    <dbReference type="NCBI Taxonomy" id="193460"/>
    <lineage>
        <taxon>Bacteria</taxon>
        <taxon>Bacillati</taxon>
        <taxon>Actinomycetota</taxon>
        <taxon>Actinomycetes</taxon>
        <taxon>Kitasatosporales</taxon>
        <taxon>Streptomycetaceae</taxon>
        <taxon>Streptomyces</taxon>
    </lineage>
</organism>
<dbReference type="Proteomes" id="UP001596915">
    <property type="component" value="Unassembled WGS sequence"/>
</dbReference>
<reference evidence="2" key="1">
    <citation type="journal article" date="2019" name="Int. J. Syst. Evol. Microbiol.">
        <title>The Global Catalogue of Microorganisms (GCM) 10K type strain sequencing project: providing services to taxonomists for standard genome sequencing and annotation.</title>
        <authorList>
            <consortium name="The Broad Institute Genomics Platform"/>
            <consortium name="The Broad Institute Genome Sequencing Center for Infectious Disease"/>
            <person name="Wu L."/>
            <person name="Ma J."/>
        </authorList>
    </citation>
    <scope>NUCLEOTIDE SEQUENCE [LARGE SCALE GENOMIC DNA]</scope>
    <source>
        <strain evidence="2">JCM 12607</strain>
    </source>
</reference>
<sequence length="128" mass="14048">MLLPIIHKTAELIEVVRITDPNRHFGAEDLTGDEVAHWEAPQVDQVLALVGDLPDGEMRRCFIPGWGIRVHGATGLLFQLAFCFQCHDVRLWGPAVPDGQAGIHSFDADSAPAQELLARFRTAAEKPA</sequence>
<comment type="caution">
    <text evidence="1">The sequence shown here is derived from an EMBL/GenBank/DDBJ whole genome shotgun (WGS) entry which is preliminary data.</text>
</comment>
<keyword evidence="2" id="KW-1185">Reference proteome</keyword>